<gene>
    <name evidence="16" type="ORF">O181_016837</name>
</gene>
<dbReference type="Gene3D" id="3.30.420.10">
    <property type="entry name" value="Ribonuclease H-like superfamily/Ribonuclease H"/>
    <property type="match status" value="1"/>
</dbReference>
<comment type="caution">
    <text evidence="16">The sequence shown here is derived from an EMBL/GenBank/DDBJ whole genome shotgun (WGS) entry which is preliminary data.</text>
</comment>
<keyword evidence="11" id="KW-0808">Transferase</keyword>
<dbReference type="GO" id="GO:0004519">
    <property type="term" value="F:endonuclease activity"/>
    <property type="evidence" value="ECO:0007669"/>
    <property type="project" value="UniProtKB-KW"/>
</dbReference>
<dbReference type="InterPro" id="IPR012337">
    <property type="entry name" value="RNaseH-like_sf"/>
</dbReference>
<dbReference type="GO" id="GO:0003723">
    <property type="term" value="F:RNA binding"/>
    <property type="evidence" value="ECO:0007669"/>
    <property type="project" value="UniProtKB-KW"/>
</dbReference>
<feature type="domain" description="Integrase catalytic" evidence="15">
    <location>
        <begin position="1"/>
        <end position="157"/>
    </location>
</feature>
<dbReference type="InterPro" id="IPR039537">
    <property type="entry name" value="Retrotran_Ty1/copia-like"/>
</dbReference>
<keyword evidence="8" id="KW-0694">RNA-binding</keyword>
<evidence type="ECO:0000256" key="13">
    <source>
        <dbReference type="ARBA" id="ARBA00048173"/>
    </source>
</evidence>
<dbReference type="Pfam" id="PF00665">
    <property type="entry name" value="rve"/>
    <property type="match status" value="1"/>
</dbReference>
<evidence type="ECO:0000256" key="6">
    <source>
        <dbReference type="ARBA" id="ARBA00022801"/>
    </source>
</evidence>
<dbReference type="PANTHER" id="PTHR42648">
    <property type="entry name" value="TRANSPOSASE, PUTATIVE-RELATED"/>
    <property type="match status" value="1"/>
</dbReference>
<evidence type="ECO:0000256" key="9">
    <source>
        <dbReference type="ARBA" id="ARBA00022908"/>
    </source>
</evidence>
<dbReference type="InterPro" id="IPR001584">
    <property type="entry name" value="Integrase_cat-core"/>
</dbReference>
<name>A0A9Q3C6I2_9BASI</name>
<keyword evidence="7" id="KW-0460">Magnesium</keyword>
<evidence type="ECO:0000313" key="17">
    <source>
        <dbReference type="Proteomes" id="UP000765509"/>
    </source>
</evidence>
<keyword evidence="3" id="KW-0540">Nuclease</keyword>
<dbReference type="OrthoDB" id="7691805at2759"/>
<keyword evidence="2" id="KW-0548">Nucleotidyltransferase</keyword>
<dbReference type="InterPro" id="IPR036397">
    <property type="entry name" value="RNaseH_sf"/>
</dbReference>
<proteinExistence type="predicted"/>
<reference evidence="16" key="1">
    <citation type="submission" date="2021-03" db="EMBL/GenBank/DDBJ databases">
        <title>Draft genome sequence of rust myrtle Austropuccinia psidii MF-1, a brazilian biotype.</title>
        <authorList>
            <person name="Quecine M.C."/>
            <person name="Pachon D.M.R."/>
            <person name="Bonatelli M.L."/>
            <person name="Correr F.H."/>
            <person name="Franceschini L.M."/>
            <person name="Leite T.F."/>
            <person name="Margarido G.R.A."/>
            <person name="Almeida C.A."/>
            <person name="Ferrarezi J.A."/>
            <person name="Labate C.A."/>
        </authorList>
    </citation>
    <scope>NUCLEOTIDE SEQUENCE</scope>
    <source>
        <strain evidence="16">MF-1</strain>
    </source>
</reference>
<dbReference type="GO" id="GO:0003964">
    <property type="term" value="F:RNA-directed DNA polymerase activity"/>
    <property type="evidence" value="ECO:0007669"/>
    <property type="project" value="UniProtKB-KW"/>
</dbReference>
<dbReference type="GO" id="GO:0032196">
    <property type="term" value="P:transposition"/>
    <property type="evidence" value="ECO:0007669"/>
    <property type="project" value="UniProtKB-KW"/>
</dbReference>
<keyword evidence="6" id="KW-0378">Hydrolase</keyword>
<organism evidence="16 17">
    <name type="scientific">Austropuccinia psidii MF-1</name>
    <dbReference type="NCBI Taxonomy" id="1389203"/>
    <lineage>
        <taxon>Eukaryota</taxon>
        <taxon>Fungi</taxon>
        <taxon>Dikarya</taxon>
        <taxon>Basidiomycota</taxon>
        <taxon>Pucciniomycotina</taxon>
        <taxon>Pucciniomycetes</taxon>
        <taxon>Pucciniales</taxon>
        <taxon>Sphaerophragmiaceae</taxon>
        <taxon>Austropuccinia</taxon>
    </lineage>
</organism>
<evidence type="ECO:0000256" key="8">
    <source>
        <dbReference type="ARBA" id="ARBA00022884"/>
    </source>
</evidence>
<protein>
    <recommendedName>
        <fullName evidence="15">Integrase catalytic domain-containing protein</fullName>
    </recommendedName>
</protein>
<evidence type="ECO:0000256" key="7">
    <source>
        <dbReference type="ARBA" id="ARBA00022842"/>
    </source>
</evidence>
<evidence type="ECO:0000256" key="4">
    <source>
        <dbReference type="ARBA" id="ARBA00022723"/>
    </source>
</evidence>
<evidence type="ECO:0000256" key="5">
    <source>
        <dbReference type="ARBA" id="ARBA00022759"/>
    </source>
</evidence>
<evidence type="ECO:0000256" key="14">
    <source>
        <dbReference type="ARBA" id="ARBA00049244"/>
    </source>
</evidence>
<keyword evidence="12" id="KW-0233">DNA recombination</keyword>
<keyword evidence="11" id="KW-0239">DNA-directed DNA polymerase</keyword>
<dbReference type="PROSITE" id="PS50994">
    <property type="entry name" value="INTEGRASE"/>
    <property type="match status" value="1"/>
</dbReference>
<dbReference type="GO" id="GO:0015074">
    <property type="term" value="P:DNA integration"/>
    <property type="evidence" value="ECO:0007669"/>
    <property type="project" value="UniProtKB-KW"/>
</dbReference>
<keyword evidence="4" id="KW-0479">Metal-binding</keyword>
<evidence type="ECO:0000256" key="1">
    <source>
        <dbReference type="ARBA" id="ARBA00022578"/>
    </source>
</evidence>
<evidence type="ECO:0000256" key="3">
    <source>
        <dbReference type="ARBA" id="ARBA00022722"/>
    </source>
</evidence>
<keyword evidence="17" id="KW-1185">Reference proteome</keyword>
<evidence type="ECO:0000259" key="15">
    <source>
        <dbReference type="PROSITE" id="PS50994"/>
    </source>
</evidence>
<dbReference type="Proteomes" id="UP000765509">
    <property type="component" value="Unassembled WGS sequence"/>
</dbReference>
<keyword evidence="9" id="KW-0229">DNA integration</keyword>
<accession>A0A9Q3C6I2</accession>
<dbReference type="AlphaFoldDB" id="A0A9Q3C6I2"/>
<dbReference type="EMBL" id="AVOT02004705">
    <property type="protein sequence ID" value="MBW0477122.1"/>
    <property type="molecule type" value="Genomic_DNA"/>
</dbReference>
<comment type="catalytic activity">
    <reaction evidence="13">
        <text>DNA(n) + a 2'-deoxyribonucleoside 5'-triphosphate = DNA(n+1) + diphosphate</text>
        <dbReference type="Rhea" id="RHEA:22508"/>
        <dbReference type="Rhea" id="RHEA-COMP:17339"/>
        <dbReference type="Rhea" id="RHEA-COMP:17340"/>
        <dbReference type="ChEBI" id="CHEBI:33019"/>
        <dbReference type="ChEBI" id="CHEBI:61560"/>
        <dbReference type="ChEBI" id="CHEBI:173112"/>
        <dbReference type="EC" id="2.7.7.49"/>
    </reaction>
</comment>
<evidence type="ECO:0000256" key="11">
    <source>
        <dbReference type="ARBA" id="ARBA00022932"/>
    </source>
</evidence>
<comment type="catalytic activity">
    <reaction evidence="14">
        <text>DNA(n) + a 2'-deoxyribonucleoside 5'-triphosphate = DNA(n+1) + diphosphate</text>
        <dbReference type="Rhea" id="RHEA:22508"/>
        <dbReference type="Rhea" id="RHEA-COMP:17339"/>
        <dbReference type="Rhea" id="RHEA-COMP:17340"/>
        <dbReference type="ChEBI" id="CHEBI:33019"/>
        <dbReference type="ChEBI" id="CHEBI:61560"/>
        <dbReference type="ChEBI" id="CHEBI:173112"/>
        <dbReference type="EC" id="2.7.7.7"/>
    </reaction>
</comment>
<dbReference type="PANTHER" id="PTHR42648:SF11">
    <property type="entry name" value="TRANSPOSON TY4-P GAG-POL POLYPROTEIN"/>
    <property type="match status" value="1"/>
</dbReference>
<evidence type="ECO:0000256" key="10">
    <source>
        <dbReference type="ARBA" id="ARBA00022918"/>
    </source>
</evidence>
<dbReference type="GO" id="GO:0006310">
    <property type="term" value="P:DNA recombination"/>
    <property type="evidence" value="ECO:0007669"/>
    <property type="project" value="UniProtKB-KW"/>
</dbReference>
<dbReference type="GO" id="GO:0003887">
    <property type="term" value="F:DNA-directed DNA polymerase activity"/>
    <property type="evidence" value="ECO:0007669"/>
    <property type="project" value="UniProtKB-KW"/>
</dbReference>
<keyword evidence="10" id="KW-0695">RNA-directed DNA polymerase</keyword>
<sequence length="188" mass="21568">MDLCGPITPKSIGGNAYIFQIIDGHSRFCFVYCLANKAQCFEVFQRFRSFAEKQSGFQIKSVVSDNGGEFVSKLFQEYLSANGIPQLLTAPYTPQQNPFAERANRTLLERVRCLLSDSWLDHSWWGEAAATAAYLLNRMPVSSQDFKTPYEKFYNKKSELRVIHPFGSRVLINKEKKKLTSKFYQSHV</sequence>
<dbReference type="GO" id="GO:0046872">
    <property type="term" value="F:metal ion binding"/>
    <property type="evidence" value="ECO:0007669"/>
    <property type="project" value="UniProtKB-KW"/>
</dbReference>
<evidence type="ECO:0000256" key="12">
    <source>
        <dbReference type="ARBA" id="ARBA00023172"/>
    </source>
</evidence>
<keyword evidence="1" id="KW-0815">Transposition</keyword>
<evidence type="ECO:0000256" key="2">
    <source>
        <dbReference type="ARBA" id="ARBA00022695"/>
    </source>
</evidence>
<dbReference type="SUPFAM" id="SSF53098">
    <property type="entry name" value="Ribonuclease H-like"/>
    <property type="match status" value="1"/>
</dbReference>
<dbReference type="GO" id="GO:0016787">
    <property type="term" value="F:hydrolase activity"/>
    <property type="evidence" value="ECO:0007669"/>
    <property type="project" value="UniProtKB-KW"/>
</dbReference>
<dbReference type="GO" id="GO:0005634">
    <property type="term" value="C:nucleus"/>
    <property type="evidence" value="ECO:0007669"/>
    <property type="project" value="UniProtKB-ARBA"/>
</dbReference>
<keyword evidence="5" id="KW-0255">Endonuclease</keyword>
<evidence type="ECO:0000313" key="16">
    <source>
        <dbReference type="EMBL" id="MBW0477122.1"/>
    </source>
</evidence>